<dbReference type="Pfam" id="PF00194">
    <property type="entry name" value="Carb_anhydrase"/>
    <property type="match status" value="1"/>
</dbReference>
<feature type="compositionally biased region" description="Low complexity" evidence="7">
    <location>
        <begin position="40"/>
        <end position="50"/>
    </location>
</feature>
<sequence>MHQSALLCLVLSSLLTWGNEAPAAHESATTAVPSKPKPASKPVAAKPAKPLFTSTVAPSEAAKPAAHAAHEEDPNHWSYEGKLTGPANWARINPAYGLCAEGQAQSPVNVDKAQLQKLEPLKITYGLSKLAILNNGHTIQVNVEPGSWLEALGERYELKQFHFHTPSEEAINGRRFPLVAHMVHASESGSLAVIAVLFKEGRANPTLDALWPRLPEEHGETRSYSERVLSPASLLPDNLRFFTLKGSLTTPPCSEEVRWLILKTPLELSSAQLERFRQFFPMNARPLQALNGREILESE</sequence>
<dbReference type="GO" id="GO:0004089">
    <property type="term" value="F:carbonate dehydratase activity"/>
    <property type="evidence" value="ECO:0007669"/>
    <property type="project" value="UniProtKB-EC"/>
</dbReference>
<dbReference type="PANTHER" id="PTHR18952">
    <property type="entry name" value="CARBONIC ANHYDRASE"/>
    <property type="match status" value="1"/>
</dbReference>
<dbReference type="EMBL" id="FPKR01000015">
    <property type="protein sequence ID" value="SFZ79129.1"/>
    <property type="molecule type" value="Genomic_DNA"/>
</dbReference>
<dbReference type="AlphaFoldDB" id="A0A1K2HRE0"/>
<evidence type="ECO:0000313" key="10">
    <source>
        <dbReference type="EMBL" id="SFZ79129.1"/>
    </source>
</evidence>
<evidence type="ECO:0000313" key="11">
    <source>
        <dbReference type="Proteomes" id="UP000186513"/>
    </source>
</evidence>
<accession>A0A1K2HRE0</accession>
<evidence type="ECO:0000256" key="7">
    <source>
        <dbReference type="SAM" id="MobiDB-lite"/>
    </source>
</evidence>
<keyword evidence="5" id="KW-0456">Lyase</keyword>
<feature type="chain" id="PRO_5013358091" description="carbonic anhydrase" evidence="8">
    <location>
        <begin position="24"/>
        <end position="299"/>
    </location>
</feature>
<dbReference type="PROSITE" id="PS51144">
    <property type="entry name" value="ALPHA_CA_2"/>
    <property type="match status" value="1"/>
</dbReference>
<dbReference type="SUPFAM" id="SSF51069">
    <property type="entry name" value="Carbonic anhydrase"/>
    <property type="match status" value="1"/>
</dbReference>
<dbReference type="EC" id="4.2.1.1" evidence="2"/>
<name>A0A1K2HRE0_9NEIS</name>
<dbReference type="SMART" id="SM01057">
    <property type="entry name" value="Carb_anhydrase"/>
    <property type="match status" value="1"/>
</dbReference>
<evidence type="ECO:0000259" key="9">
    <source>
        <dbReference type="PROSITE" id="PS51144"/>
    </source>
</evidence>
<organism evidence="10 11">
    <name type="scientific">Chitinimonas taiwanensis DSM 18899</name>
    <dbReference type="NCBI Taxonomy" id="1121279"/>
    <lineage>
        <taxon>Bacteria</taxon>
        <taxon>Pseudomonadati</taxon>
        <taxon>Pseudomonadota</taxon>
        <taxon>Betaproteobacteria</taxon>
        <taxon>Neisseriales</taxon>
        <taxon>Chitinibacteraceae</taxon>
        <taxon>Chitinimonas</taxon>
    </lineage>
</organism>
<dbReference type="CDD" id="cd03124">
    <property type="entry name" value="alpha_CA_prokaryotic_like"/>
    <property type="match status" value="1"/>
</dbReference>
<evidence type="ECO:0000256" key="5">
    <source>
        <dbReference type="ARBA" id="ARBA00023239"/>
    </source>
</evidence>
<proteinExistence type="inferred from homology"/>
<evidence type="ECO:0000256" key="1">
    <source>
        <dbReference type="ARBA" id="ARBA00010718"/>
    </source>
</evidence>
<reference evidence="10 11" key="1">
    <citation type="submission" date="2016-11" db="EMBL/GenBank/DDBJ databases">
        <authorList>
            <person name="Jaros S."/>
            <person name="Januszkiewicz K."/>
            <person name="Wedrychowicz H."/>
        </authorList>
    </citation>
    <scope>NUCLEOTIDE SEQUENCE [LARGE SCALE GENOMIC DNA]</scope>
    <source>
        <strain evidence="10 11">DSM 18899</strain>
    </source>
</reference>
<dbReference type="STRING" id="1121279.SAMN02745887_03385"/>
<keyword evidence="4" id="KW-0862">Zinc</keyword>
<dbReference type="PANTHER" id="PTHR18952:SF265">
    <property type="entry name" value="CARBONIC ANHYDRASE"/>
    <property type="match status" value="1"/>
</dbReference>
<dbReference type="RefSeq" id="WP_084658805.1">
    <property type="nucleotide sequence ID" value="NZ_FPKR01000015.1"/>
</dbReference>
<dbReference type="Proteomes" id="UP000186513">
    <property type="component" value="Unassembled WGS sequence"/>
</dbReference>
<dbReference type="InterPro" id="IPR036398">
    <property type="entry name" value="CA_dom_sf"/>
</dbReference>
<feature type="compositionally biased region" description="Low complexity" evidence="7">
    <location>
        <begin position="57"/>
        <end position="67"/>
    </location>
</feature>
<dbReference type="InterPro" id="IPR041891">
    <property type="entry name" value="Alpha_CA_prokaryot-like"/>
</dbReference>
<evidence type="ECO:0000256" key="6">
    <source>
        <dbReference type="ARBA" id="ARBA00048348"/>
    </source>
</evidence>
<comment type="catalytic activity">
    <reaction evidence="6">
        <text>hydrogencarbonate + H(+) = CO2 + H2O</text>
        <dbReference type="Rhea" id="RHEA:10748"/>
        <dbReference type="ChEBI" id="CHEBI:15377"/>
        <dbReference type="ChEBI" id="CHEBI:15378"/>
        <dbReference type="ChEBI" id="CHEBI:16526"/>
        <dbReference type="ChEBI" id="CHEBI:17544"/>
        <dbReference type="EC" id="4.2.1.1"/>
    </reaction>
</comment>
<evidence type="ECO:0000256" key="8">
    <source>
        <dbReference type="SAM" id="SignalP"/>
    </source>
</evidence>
<evidence type="ECO:0000256" key="2">
    <source>
        <dbReference type="ARBA" id="ARBA00012925"/>
    </source>
</evidence>
<keyword evidence="11" id="KW-1185">Reference proteome</keyword>
<evidence type="ECO:0000256" key="3">
    <source>
        <dbReference type="ARBA" id="ARBA00022723"/>
    </source>
</evidence>
<feature type="signal peptide" evidence="8">
    <location>
        <begin position="1"/>
        <end position="23"/>
    </location>
</feature>
<dbReference type="OrthoDB" id="5327615at2"/>
<keyword evidence="3" id="KW-0479">Metal-binding</keyword>
<feature type="region of interest" description="Disordered" evidence="7">
    <location>
        <begin position="26"/>
        <end position="78"/>
    </location>
</feature>
<dbReference type="InterPro" id="IPR023561">
    <property type="entry name" value="Carbonic_anhydrase_a-class"/>
</dbReference>
<dbReference type="Gene3D" id="3.10.200.10">
    <property type="entry name" value="Alpha carbonic anhydrase"/>
    <property type="match status" value="1"/>
</dbReference>
<dbReference type="InterPro" id="IPR001148">
    <property type="entry name" value="CA_dom"/>
</dbReference>
<gene>
    <name evidence="10" type="ORF">SAMN02745887_03385</name>
</gene>
<comment type="similarity">
    <text evidence="1">Belongs to the alpha-carbonic anhydrase family.</text>
</comment>
<keyword evidence="8" id="KW-0732">Signal</keyword>
<feature type="domain" description="Alpha-carbonic anhydrase" evidence="9">
    <location>
        <begin position="75"/>
        <end position="299"/>
    </location>
</feature>
<evidence type="ECO:0000256" key="4">
    <source>
        <dbReference type="ARBA" id="ARBA00022833"/>
    </source>
</evidence>
<protein>
    <recommendedName>
        <fullName evidence="2">carbonic anhydrase</fullName>
        <ecNumber evidence="2">4.2.1.1</ecNumber>
    </recommendedName>
</protein>
<dbReference type="GO" id="GO:0008270">
    <property type="term" value="F:zinc ion binding"/>
    <property type="evidence" value="ECO:0007669"/>
    <property type="project" value="InterPro"/>
</dbReference>